<dbReference type="AlphaFoldDB" id="A0A371IE41"/>
<gene>
    <name evidence="1" type="ORF">CR513_01775</name>
</gene>
<dbReference type="InterPro" id="IPR043502">
    <property type="entry name" value="DNA/RNA_pol_sf"/>
</dbReference>
<name>A0A371IE41_MUCPR</name>
<feature type="non-terminal residue" evidence="1">
    <location>
        <position position="1"/>
    </location>
</feature>
<evidence type="ECO:0000313" key="2">
    <source>
        <dbReference type="Proteomes" id="UP000257109"/>
    </source>
</evidence>
<evidence type="ECO:0008006" key="3">
    <source>
        <dbReference type="Google" id="ProtNLM"/>
    </source>
</evidence>
<dbReference type="SUPFAM" id="SSF56672">
    <property type="entry name" value="DNA/RNA polymerases"/>
    <property type="match status" value="1"/>
</dbReference>
<organism evidence="1 2">
    <name type="scientific">Mucuna pruriens</name>
    <name type="common">Velvet bean</name>
    <name type="synonym">Dolichos pruriens</name>
    <dbReference type="NCBI Taxonomy" id="157652"/>
    <lineage>
        <taxon>Eukaryota</taxon>
        <taxon>Viridiplantae</taxon>
        <taxon>Streptophyta</taxon>
        <taxon>Embryophyta</taxon>
        <taxon>Tracheophyta</taxon>
        <taxon>Spermatophyta</taxon>
        <taxon>Magnoliopsida</taxon>
        <taxon>eudicotyledons</taxon>
        <taxon>Gunneridae</taxon>
        <taxon>Pentapetalae</taxon>
        <taxon>rosids</taxon>
        <taxon>fabids</taxon>
        <taxon>Fabales</taxon>
        <taxon>Fabaceae</taxon>
        <taxon>Papilionoideae</taxon>
        <taxon>50 kb inversion clade</taxon>
        <taxon>NPAAA clade</taxon>
        <taxon>indigoferoid/millettioid clade</taxon>
        <taxon>Phaseoleae</taxon>
        <taxon>Mucuna</taxon>
    </lineage>
</organism>
<reference evidence="1" key="1">
    <citation type="submission" date="2018-05" db="EMBL/GenBank/DDBJ databases">
        <title>Draft genome of Mucuna pruriens seed.</title>
        <authorList>
            <person name="Nnadi N.E."/>
            <person name="Vos R."/>
            <person name="Hasami M.H."/>
            <person name="Devisetty U.K."/>
            <person name="Aguiy J.C."/>
        </authorList>
    </citation>
    <scope>NUCLEOTIDE SEQUENCE [LARGE SCALE GENOMIC DNA]</scope>
    <source>
        <strain evidence="1">JCA_2017</strain>
    </source>
</reference>
<dbReference type="Gene3D" id="3.10.10.10">
    <property type="entry name" value="HIV Type 1 Reverse Transcriptase, subunit A, domain 1"/>
    <property type="match status" value="1"/>
</dbReference>
<comment type="caution">
    <text evidence="1">The sequence shown here is derived from an EMBL/GenBank/DDBJ whole genome shotgun (WGS) entry which is preliminary data.</text>
</comment>
<evidence type="ECO:0000313" key="1">
    <source>
        <dbReference type="EMBL" id="RDY13331.1"/>
    </source>
</evidence>
<dbReference type="OrthoDB" id="1924993at2759"/>
<dbReference type="InterPro" id="IPR043128">
    <property type="entry name" value="Rev_trsase/Diguanyl_cyclase"/>
</dbReference>
<sequence>MEKGWFKERKSACVVHVILVPKKDGSWIMCIDYHLVNVIIVRYRNLISRLENLLDGLYGACIFSKIDLQSIYHQTRMRKGRCMVVYFGDIFFFSTCLDDHVLQLLKDESLYVNLEKYTFYTQEVIFLGFVMGS</sequence>
<dbReference type="EMBL" id="QJKJ01000297">
    <property type="protein sequence ID" value="RDY13331.1"/>
    <property type="molecule type" value="Genomic_DNA"/>
</dbReference>
<dbReference type="InterPro" id="IPR053134">
    <property type="entry name" value="RNA-dir_DNA_polymerase"/>
</dbReference>
<dbReference type="PANTHER" id="PTHR24559:SF437">
    <property type="entry name" value="RNA-DIRECTED DNA POLYMERASE HOMOLOG"/>
    <property type="match status" value="1"/>
</dbReference>
<accession>A0A371IE41</accession>
<dbReference type="STRING" id="157652.A0A371IE41"/>
<dbReference type="PANTHER" id="PTHR24559">
    <property type="entry name" value="TRANSPOSON TY3-I GAG-POL POLYPROTEIN"/>
    <property type="match status" value="1"/>
</dbReference>
<proteinExistence type="predicted"/>
<dbReference type="Proteomes" id="UP000257109">
    <property type="component" value="Unassembled WGS sequence"/>
</dbReference>
<keyword evidence="2" id="KW-1185">Reference proteome</keyword>
<dbReference type="Gene3D" id="3.30.70.270">
    <property type="match status" value="2"/>
</dbReference>
<protein>
    <recommendedName>
        <fullName evidence="3">Reverse transcriptase domain-containing protein</fullName>
    </recommendedName>
</protein>